<feature type="binding site" evidence="10 12">
    <location>
        <begin position="134"/>
        <end position="135"/>
    </location>
    <ligand>
        <name>L-glutamine</name>
        <dbReference type="ChEBI" id="CHEBI:58359"/>
    </ligand>
</feature>
<comment type="pathway">
    <text evidence="10">Cofactor biosynthesis; pyridoxal 5'-phosphate biosynthesis.</text>
</comment>
<dbReference type="CDD" id="cd01749">
    <property type="entry name" value="GATase1_PB"/>
    <property type="match status" value="1"/>
</dbReference>
<evidence type="ECO:0000256" key="7">
    <source>
        <dbReference type="ARBA" id="ARBA00049534"/>
    </source>
</evidence>
<reference evidence="13 14" key="1">
    <citation type="submission" date="2021-10" db="EMBL/GenBank/DDBJ databases">
        <title>Anaerobic single-cell dispensing facilitates the cultivation of human gut bacteria.</title>
        <authorList>
            <person name="Afrizal A."/>
        </authorList>
    </citation>
    <scope>NUCLEOTIDE SEQUENCE [LARGE SCALE GENOMIC DNA]</scope>
    <source>
        <strain evidence="13 14">CLA-AA-H232</strain>
    </source>
</reference>
<dbReference type="Pfam" id="PF01174">
    <property type="entry name" value="SNO"/>
    <property type="match status" value="1"/>
</dbReference>
<dbReference type="Gene3D" id="3.40.50.880">
    <property type="match status" value="1"/>
</dbReference>
<dbReference type="GO" id="GO:0004359">
    <property type="term" value="F:glutaminase activity"/>
    <property type="evidence" value="ECO:0007669"/>
    <property type="project" value="UniProtKB-UniRule"/>
</dbReference>
<dbReference type="PANTHER" id="PTHR31559:SF0">
    <property type="entry name" value="PYRIDOXAL 5'-PHOSPHATE SYNTHASE SUBUNIT SNO1-RELATED"/>
    <property type="match status" value="1"/>
</dbReference>
<evidence type="ECO:0000256" key="10">
    <source>
        <dbReference type="HAMAP-Rule" id="MF_01615"/>
    </source>
</evidence>
<dbReference type="PROSITE" id="PS51130">
    <property type="entry name" value="PDXT_SNO_2"/>
    <property type="match status" value="1"/>
</dbReference>
<evidence type="ECO:0000256" key="4">
    <source>
        <dbReference type="ARBA" id="ARBA00022962"/>
    </source>
</evidence>
<sequence>MKIGILALQGAFIEHKYSLDALGAESFEIRQKKDIEKPFDGLIIPGGESTVIGKLLHKLDLYEPIKNMIENGMPVFGTCAGLIVLAKNIEGEQAHIGTMDITVRRNAYGKQIDSFSEEVVIPEVSDKPFPLVFIRAPWIDSVGDNVKILCKLNGHIVAARENNMLVTSFHPELTKNLDFHKYFINMIK</sequence>
<dbReference type="InterPro" id="IPR029062">
    <property type="entry name" value="Class_I_gatase-like"/>
</dbReference>
<keyword evidence="2 10" id="KW-0378">Hydrolase</keyword>
<dbReference type="GO" id="GO:0036381">
    <property type="term" value="F:pyridoxal 5'-phosphate synthase (glutamine hydrolysing) activity"/>
    <property type="evidence" value="ECO:0007669"/>
    <property type="project" value="UniProtKB-UniRule"/>
</dbReference>
<dbReference type="GO" id="GO:1903600">
    <property type="term" value="C:glutaminase complex"/>
    <property type="evidence" value="ECO:0007669"/>
    <property type="project" value="TreeGrafter"/>
</dbReference>
<dbReference type="PROSITE" id="PS51273">
    <property type="entry name" value="GATASE_TYPE_1"/>
    <property type="match status" value="1"/>
</dbReference>
<dbReference type="PANTHER" id="PTHR31559">
    <property type="entry name" value="PYRIDOXAL 5'-PHOSPHATE SYNTHASE SUBUNIT SNO"/>
    <property type="match status" value="1"/>
</dbReference>
<dbReference type="RefSeq" id="WP_308455749.1">
    <property type="nucleotide sequence ID" value="NZ_JAJEQM010000002.1"/>
</dbReference>
<evidence type="ECO:0000256" key="2">
    <source>
        <dbReference type="ARBA" id="ARBA00022801"/>
    </source>
</evidence>
<comment type="caution">
    <text evidence="13">The sequence shown here is derived from an EMBL/GenBank/DDBJ whole genome shotgun (WGS) entry which is preliminary data.</text>
</comment>
<feature type="binding site" evidence="10 12">
    <location>
        <position position="105"/>
    </location>
    <ligand>
        <name>L-glutamine</name>
        <dbReference type="ChEBI" id="CHEBI:58359"/>
    </ligand>
</feature>
<comment type="subunit">
    <text evidence="9 10">In the presence of PdxS, forms a dodecamer of heterodimers. Only shows activity in the heterodimer.</text>
</comment>
<evidence type="ECO:0000256" key="5">
    <source>
        <dbReference type="ARBA" id="ARBA00023239"/>
    </source>
</evidence>
<gene>
    <name evidence="10 13" type="primary">pdxT</name>
    <name evidence="13" type="ORF">LKE05_01840</name>
</gene>
<dbReference type="GO" id="GO:0008614">
    <property type="term" value="P:pyridoxine metabolic process"/>
    <property type="evidence" value="ECO:0007669"/>
    <property type="project" value="TreeGrafter"/>
</dbReference>
<dbReference type="PIRSF" id="PIRSF005639">
    <property type="entry name" value="Glut_amidoT_SNO"/>
    <property type="match status" value="1"/>
</dbReference>
<dbReference type="GO" id="GO:0005829">
    <property type="term" value="C:cytosol"/>
    <property type="evidence" value="ECO:0007669"/>
    <property type="project" value="TreeGrafter"/>
</dbReference>
<evidence type="ECO:0000256" key="8">
    <source>
        <dbReference type="ARBA" id="ARBA00054599"/>
    </source>
</evidence>
<evidence type="ECO:0000256" key="6">
    <source>
        <dbReference type="ARBA" id="ARBA00047992"/>
    </source>
</evidence>
<feature type="active site" description="Nucleophile" evidence="10 11">
    <location>
        <position position="79"/>
    </location>
</feature>
<dbReference type="EC" id="4.3.3.6" evidence="10"/>
<dbReference type="FunFam" id="3.40.50.880:FF:000010">
    <property type="entry name" value="uncharacterized protein LOC100176842 isoform X2"/>
    <property type="match status" value="1"/>
</dbReference>
<dbReference type="Proteomes" id="UP001198242">
    <property type="component" value="Unassembled WGS sequence"/>
</dbReference>
<comment type="catalytic activity">
    <reaction evidence="7 10">
        <text>L-glutamine + H2O = L-glutamate + NH4(+)</text>
        <dbReference type="Rhea" id="RHEA:15889"/>
        <dbReference type="ChEBI" id="CHEBI:15377"/>
        <dbReference type="ChEBI" id="CHEBI:28938"/>
        <dbReference type="ChEBI" id="CHEBI:29985"/>
        <dbReference type="ChEBI" id="CHEBI:58359"/>
        <dbReference type="EC" id="3.5.1.2"/>
    </reaction>
</comment>
<proteinExistence type="inferred from homology"/>
<feature type="active site" description="Charge relay system" evidence="10 11">
    <location>
        <position position="170"/>
    </location>
</feature>
<evidence type="ECO:0000256" key="11">
    <source>
        <dbReference type="PIRSR" id="PIRSR005639-1"/>
    </source>
</evidence>
<evidence type="ECO:0000256" key="3">
    <source>
        <dbReference type="ARBA" id="ARBA00022898"/>
    </source>
</evidence>
<evidence type="ECO:0000256" key="1">
    <source>
        <dbReference type="ARBA" id="ARBA00008345"/>
    </source>
</evidence>
<name>A0AAE3DWY8_9FIRM</name>
<dbReference type="AlphaFoldDB" id="A0AAE3DWY8"/>
<dbReference type="EMBL" id="JAJEQM010000002">
    <property type="protein sequence ID" value="MCC2209537.1"/>
    <property type="molecule type" value="Genomic_DNA"/>
</dbReference>
<dbReference type="InterPro" id="IPR021196">
    <property type="entry name" value="PdxT/SNO_CS"/>
</dbReference>
<protein>
    <recommendedName>
        <fullName evidence="10">Pyridoxal 5'-phosphate synthase subunit PdxT</fullName>
        <ecNumber evidence="10">4.3.3.6</ecNumber>
    </recommendedName>
    <alternativeName>
        <fullName evidence="10">Pdx2</fullName>
    </alternativeName>
    <alternativeName>
        <fullName evidence="10">Pyridoxal 5'-phosphate synthase glutaminase subunit</fullName>
        <ecNumber evidence="10">3.5.1.2</ecNumber>
    </alternativeName>
</protein>
<dbReference type="HAMAP" id="MF_01615">
    <property type="entry name" value="PdxT"/>
    <property type="match status" value="1"/>
</dbReference>
<dbReference type="NCBIfam" id="TIGR03800">
    <property type="entry name" value="PLP_synth_Pdx2"/>
    <property type="match status" value="1"/>
</dbReference>
<feature type="active site" description="Charge relay system" evidence="10 11">
    <location>
        <position position="172"/>
    </location>
</feature>
<dbReference type="EC" id="3.5.1.2" evidence="10"/>
<comment type="similarity">
    <text evidence="1 10">Belongs to the glutaminase PdxT/SNO family.</text>
</comment>
<evidence type="ECO:0000313" key="14">
    <source>
        <dbReference type="Proteomes" id="UP001198242"/>
    </source>
</evidence>
<organism evidence="13 14">
    <name type="scientific">Hominilimicola fabiformis</name>
    <dbReference type="NCBI Taxonomy" id="2885356"/>
    <lineage>
        <taxon>Bacteria</taxon>
        <taxon>Bacillati</taxon>
        <taxon>Bacillota</taxon>
        <taxon>Clostridia</taxon>
        <taxon>Eubacteriales</taxon>
        <taxon>Oscillospiraceae</taxon>
        <taxon>Hominilimicola</taxon>
    </lineage>
</organism>
<evidence type="ECO:0000256" key="9">
    <source>
        <dbReference type="ARBA" id="ARBA00064749"/>
    </source>
</evidence>
<dbReference type="GO" id="GO:0042823">
    <property type="term" value="P:pyridoxal phosphate biosynthetic process"/>
    <property type="evidence" value="ECO:0007669"/>
    <property type="project" value="UniProtKB-UniRule"/>
</dbReference>
<comment type="catalytic activity">
    <reaction evidence="6 10">
        <text>aldehydo-D-ribose 5-phosphate + D-glyceraldehyde 3-phosphate + L-glutamine = pyridoxal 5'-phosphate + L-glutamate + phosphate + 3 H2O + H(+)</text>
        <dbReference type="Rhea" id="RHEA:31507"/>
        <dbReference type="ChEBI" id="CHEBI:15377"/>
        <dbReference type="ChEBI" id="CHEBI:15378"/>
        <dbReference type="ChEBI" id="CHEBI:29985"/>
        <dbReference type="ChEBI" id="CHEBI:43474"/>
        <dbReference type="ChEBI" id="CHEBI:58273"/>
        <dbReference type="ChEBI" id="CHEBI:58359"/>
        <dbReference type="ChEBI" id="CHEBI:59776"/>
        <dbReference type="ChEBI" id="CHEBI:597326"/>
        <dbReference type="EC" id="4.3.3.6"/>
    </reaction>
</comment>
<dbReference type="InterPro" id="IPR002161">
    <property type="entry name" value="PdxT/SNO"/>
</dbReference>
<dbReference type="SUPFAM" id="SSF52317">
    <property type="entry name" value="Class I glutamine amidotransferase-like"/>
    <property type="match status" value="1"/>
</dbReference>
<evidence type="ECO:0000313" key="13">
    <source>
        <dbReference type="EMBL" id="MCC2209537.1"/>
    </source>
</evidence>
<accession>A0AAE3DWY8</accession>
<keyword evidence="3 10" id="KW-0663">Pyridoxal phosphate</keyword>
<keyword evidence="14" id="KW-1185">Reference proteome</keyword>
<dbReference type="GO" id="GO:0006543">
    <property type="term" value="P:L-glutamine catabolic process"/>
    <property type="evidence" value="ECO:0007669"/>
    <property type="project" value="UniProtKB-UniRule"/>
</dbReference>
<evidence type="ECO:0000256" key="12">
    <source>
        <dbReference type="PIRSR" id="PIRSR005639-2"/>
    </source>
</evidence>
<feature type="binding site" evidence="10 12">
    <location>
        <begin position="47"/>
        <end position="49"/>
    </location>
    <ligand>
        <name>L-glutamine</name>
        <dbReference type="ChEBI" id="CHEBI:58359"/>
    </ligand>
</feature>
<keyword evidence="5 10" id="KW-0456">Lyase</keyword>
<keyword evidence="4 10" id="KW-0315">Glutamine amidotransferase</keyword>
<dbReference type="PROSITE" id="PS01236">
    <property type="entry name" value="PDXT_SNO_1"/>
    <property type="match status" value="1"/>
</dbReference>
<comment type="function">
    <text evidence="8 10">Catalyzes the hydrolysis of glutamine to glutamate and ammonia as part of the biosynthesis of pyridoxal 5'-phosphate. The resulting ammonia molecule is channeled to the active site of PdxS.</text>
</comment>